<feature type="transmembrane region" description="Helical" evidence="6">
    <location>
        <begin position="291"/>
        <end position="309"/>
    </location>
</feature>
<comment type="caution">
    <text evidence="7">The sequence shown here is derived from an EMBL/GenBank/DDBJ whole genome shotgun (WGS) entry which is preliminary data.</text>
</comment>
<dbReference type="PANTHER" id="PTHR11040">
    <property type="entry name" value="ZINC/IRON TRANSPORTER"/>
    <property type="match status" value="1"/>
</dbReference>
<feature type="transmembrane region" description="Helical" evidence="6">
    <location>
        <begin position="358"/>
        <end position="379"/>
    </location>
</feature>
<evidence type="ECO:0000256" key="1">
    <source>
        <dbReference type="ARBA" id="ARBA00004141"/>
    </source>
</evidence>
<feature type="transmembrane region" description="Helical" evidence="6">
    <location>
        <begin position="417"/>
        <end position="435"/>
    </location>
</feature>
<evidence type="ECO:0000313" key="8">
    <source>
        <dbReference type="Proteomes" id="UP001445335"/>
    </source>
</evidence>
<feature type="region of interest" description="Disordered" evidence="5">
    <location>
        <begin position="180"/>
        <end position="246"/>
    </location>
</feature>
<dbReference type="AlphaFoldDB" id="A0AAW1RYG8"/>
<name>A0AAW1RYG8_9CHLO</name>
<sequence length="436" mass="43813">MTLDAVFFNTFAAVVLLVIALLGAYMPVVLAQWGKMSGTPGGRSLAYVLGNMLSAGVMVSAGFVHLLGTAIKELDPMDTFPLAPFLCGLGLMMTLIADHVAETLSQRAGWGGGGHGLCAPAPSLDADAALLQQVIVADGAEAPEVAKNGAYQPSAAAAALAGGGGAVVAGVHAHAYTVVNGSGDSPRSNSSRLSHSTRPGRLREDAAVAAVAGGEPDHGAAGSRALREHAASGLQRRAHTTPLDSETERLVAGMPDSAAGGDCDAAAAQGPAAAAGLLTGTSKAEHAQAQVSFLTAALMAVALCFHSVLEGMAMGAQVNIVDSVHIFIAIAAHKGLAAYALGSSVVDSQAGMRKFWTVIGLFASATPVGILLGVVLSTVANSDGAASVSALASGTFLYVAFMEVIPRELGNPSHRTLKLAMLMAGFGAMSLLAVWA</sequence>
<dbReference type="PANTHER" id="PTHR11040:SF140">
    <property type="entry name" value="ZRT (ZRT), IRT- (IRT-) LIKE PROTEIN TRANSPORTER"/>
    <property type="match status" value="1"/>
</dbReference>
<keyword evidence="4 6" id="KW-0472">Membrane</keyword>
<dbReference type="GO" id="GO:0005385">
    <property type="term" value="F:zinc ion transmembrane transporter activity"/>
    <property type="evidence" value="ECO:0007669"/>
    <property type="project" value="TreeGrafter"/>
</dbReference>
<organism evidence="7 8">
    <name type="scientific">Elliptochloris bilobata</name>
    <dbReference type="NCBI Taxonomy" id="381761"/>
    <lineage>
        <taxon>Eukaryota</taxon>
        <taxon>Viridiplantae</taxon>
        <taxon>Chlorophyta</taxon>
        <taxon>core chlorophytes</taxon>
        <taxon>Trebouxiophyceae</taxon>
        <taxon>Trebouxiophyceae incertae sedis</taxon>
        <taxon>Elliptochloris clade</taxon>
        <taxon>Elliptochloris</taxon>
    </lineage>
</organism>
<feature type="transmembrane region" description="Helical" evidence="6">
    <location>
        <begin position="324"/>
        <end position="346"/>
    </location>
</feature>
<dbReference type="EMBL" id="JALJOU010000020">
    <property type="protein sequence ID" value="KAK9838166.1"/>
    <property type="molecule type" value="Genomic_DNA"/>
</dbReference>
<keyword evidence="2 6" id="KW-0812">Transmembrane</keyword>
<proteinExistence type="predicted"/>
<evidence type="ECO:0000256" key="6">
    <source>
        <dbReference type="SAM" id="Phobius"/>
    </source>
</evidence>
<evidence type="ECO:0000256" key="5">
    <source>
        <dbReference type="SAM" id="MobiDB-lite"/>
    </source>
</evidence>
<dbReference type="InterPro" id="IPR003689">
    <property type="entry name" value="ZIP"/>
</dbReference>
<feature type="transmembrane region" description="Helical" evidence="6">
    <location>
        <begin position="45"/>
        <end position="67"/>
    </location>
</feature>
<keyword evidence="8" id="KW-1185">Reference proteome</keyword>
<comment type="subcellular location">
    <subcellularLocation>
        <location evidence="1">Membrane</location>
        <topology evidence="1">Multi-pass membrane protein</topology>
    </subcellularLocation>
</comment>
<feature type="transmembrane region" description="Helical" evidence="6">
    <location>
        <begin position="6"/>
        <end position="33"/>
    </location>
</feature>
<evidence type="ECO:0000256" key="2">
    <source>
        <dbReference type="ARBA" id="ARBA00022692"/>
    </source>
</evidence>
<dbReference type="Proteomes" id="UP001445335">
    <property type="component" value="Unassembled WGS sequence"/>
</dbReference>
<dbReference type="GO" id="GO:0016020">
    <property type="term" value="C:membrane"/>
    <property type="evidence" value="ECO:0007669"/>
    <property type="project" value="UniProtKB-SubCell"/>
</dbReference>
<feature type="transmembrane region" description="Helical" evidence="6">
    <location>
        <begin position="79"/>
        <end position="97"/>
    </location>
</feature>
<evidence type="ECO:0000256" key="3">
    <source>
        <dbReference type="ARBA" id="ARBA00022989"/>
    </source>
</evidence>
<reference evidence="7 8" key="1">
    <citation type="journal article" date="2024" name="Nat. Commun.">
        <title>Phylogenomics reveals the evolutionary origins of lichenization in chlorophyte algae.</title>
        <authorList>
            <person name="Puginier C."/>
            <person name="Libourel C."/>
            <person name="Otte J."/>
            <person name="Skaloud P."/>
            <person name="Haon M."/>
            <person name="Grisel S."/>
            <person name="Petersen M."/>
            <person name="Berrin J.G."/>
            <person name="Delaux P.M."/>
            <person name="Dal Grande F."/>
            <person name="Keller J."/>
        </authorList>
    </citation>
    <scope>NUCLEOTIDE SEQUENCE [LARGE SCALE GENOMIC DNA]</scope>
    <source>
        <strain evidence="7 8">SAG 245.80</strain>
    </source>
</reference>
<gene>
    <name evidence="7" type="ORF">WJX81_006014</name>
</gene>
<feature type="compositionally biased region" description="Low complexity" evidence="5">
    <location>
        <begin position="182"/>
        <end position="197"/>
    </location>
</feature>
<protein>
    <submittedName>
        <fullName evidence="7">Uncharacterized protein</fullName>
    </submittedName>
</protein>
<feature type="transmembrane region" description="Helical" evidence="6">
    <location>
        <begin position="385"/>
        <end position="405"/>
    </location>
</feature>
<evidence type="ECO:0000256" key="4">
    <source>
        <dbReference type="ARBA" id="ARBA00023136"/>
    </source>
</evidence>
<evidence type="ECO:0000313" key="7">
    <source>
        <dbReference type="EMBL" id="KAK9838166.1"/>
    </source>
</evidence>
<dbReference type="Pfam" id="PF02535">
    <property type="entry name" value="Zip"/>
    <property type="match status" value="1"/>
</dbReference>
<accession>A0AAW1RYG8</accession>
<keyword evidence="3 6" id="KW-1133">Transmembrane helix</keyword>